<evidence type="ECO:0000313" key="3">
    <source>
        <dbReference type="Proteomes" id="UP000664132"/>
    </source>
</evidence>
<evidence type="ECO:0000256" key="1">
    <source>
        <dbReference type="SAM" id="MobiDB-lite"/>
    </source>
</evidence>
<dbReference type="AlphaFoldDB" id="A0A8H7TBT6"/>
<feature type="compositionally biased region" description="Acidic residues" evidence="1">
    <location>
        <begin position="240"/>
        <end position="255"/>
    </location>
</feature>
<comment type="caution">
    <text evidence="2">The sequence shown here is derived from an EMBL/GenBank/DDBJ whole genome shotgun (WGS) entry which is preliminary data.</text>
</comment>
<feature type="region of interest" description="Disordered" evidence="1">
    <location>
        <begin position="30"/>
        <end position="49"/>
    </location>
</feature>
<gene>
    <name evidence="2" type="ORF">IFR04_010254</name>
</gene>
<name>A0A8H7TBT6_9HELO</name>
<protein>
    <submittedName>
        <fullName evidence="2">Uncharacterized protein</fullName>
    </submittedName>
</protein>
<keyword evidence="3" id="KW-1185">Reference proteome</keyword>
<dbReference type="Proteomes" id="UP000664132">
    <property type="component" value="Unassembled WGS sequence"/>
</dbReference>
<dbReference type="EMBL" id="JAFJYH010000180">
    <property type="protein sequence ID" value="KAG4416611.1"/>
    <property type="molecule type" value="Genomic_DNA"/>
</dbReference>
<feature type="region of interest" description="Disordered" evidence="1">
    <location>
        <begin position="231"/>
        <end position="256"/>
    </location>
</feature>
<sequence>MKNIVNLNLSTSRRVLAFIPHFSPYHTTTKHPSTIHHQSIHHPTNKPSPLLLPPSTLPNPLFNSSIDAIIPAAVDLRDLGLQAELYDDVLSVGVRDLPPYTFAKSLLDEKDRLIAAGIAAAGPEIEDVIEAVVAIEAEAVPNPTDTLSTMWISWKSPITLLLIGAIFLPMLCSWIEFQYHKWQLRDVRVIPIRSARGETFLVGRRELGEKRGGDRSLNEEIRDLCDRIRDLKGRSAGNGNDEEEEEEADEMDEHEDWEKDFIIFDF</sequence>
<accession>A0A8H7TBT6</accession>
<reference evidence="2" key="1">
    <citation type="submission" date="2021-02" db="EMBL/GenBank/DDBJ databases">
        <title>Genome sequence Cadophora malorum strain M34.</title>
        <authorList>
            <person name="Stefanovic E."/>
            <person name="Vu D."/>
            <person name="Scully C."/>
            <person name="Dijksterhuis J."/>
            <person name="Roader J."/>
            <person name="Houbraken J."/>
        </authorList>
    </citation>
    <scope>NUCLEOTIDE SEQUENCE</scope>
    <source>
        <strain evidence="2">M34</strain>
    </source>
</reference>
<evidence type="ECO:0000313" key="2">
    <source>
        <dbReference type="EMBL" id="KAG4416611.1"/>
    </source>
</evidence>
<organism evidence="2 3">
    <name type="scientific">Cadophora malorum</name>
    <dbReference type="NCBI Taxonomy" id="108018"/>
    <lineage>
        <taxon>Eukaryota</taxon>
        <taxon>Fungi</taxon>
        <taxon>Dikarya</taxon>
        <taxon>Ascomycota</taxon>
        <taxon>Pezizomycotina</taxon>
        <taxon>Leotiomycetes</taxon>
        <taxon>Helotiales</taxon>
        <taxon>Ploettnerulaceae</taxon>
        <taxon>Cadophora</taxon>
    </lineage>
</organism>
<proteinExistence type="predicted"/>